<dbReference type="Gene3D" id="2.30.40.10">
    <property type="entry name" value="Urease, subunit C, domain 1"/>
    <property type="match status" value="1"/>
</dbReference>
<protein>
    <submittedName>
        <fullName evidence="3">Amidohydrolase family protein</fullName>
    </submittedName>
</protein>
<evidence type="ECO:0000256" key="1">
    <source>
        <dbReference type="ARBA" id="ARBA00022801"/>
    </source>
</evidence>
<dbReference type="SUPFAM" id="SSF51338">
    <property type="entry name" value="Composite domain of metallo-dependent hydrolases"/>
    <property type="match status" value="1"/>
</dbReference>
<dbReference type="PANTHER" id="PTHR43794:SF11">
    <property type="entry name" value="AMIDOHYDROLASE-RELATED DOMAIN-CONTAINING PROTEIN"/>
    <property type="match status" value="1"/>
</dbReference>
<name>A0ABV3Z971_9BACT</name>
<accession>A0ABV3Z971</accession>
<keyword evidence="4" id="KW-1185">Reference proteome</keyword>
<proteinExistence type="predicted"/>
<feature type="domain" description="Amidohydrolase-related" evidence="2">
    <location>
        <begin position="191"/>
        <end position="328"/>
    </location>
</feature>
<dbReference type="Proteomes" id="UP001560573">
    <property type="component" value="Unassembled WGS sequence"/>
</dbReference>
<sequence>MQLRNVFIENQCDLFDIEISGDCIASIKPAMQRQVPATGEIYLNNAIAIPGLINSHDHLDFNLFPALGDRYYKDYREWAQHIHSAYKAEIDKVLAVPVEMRVQWGMYKNLLCGVTTVVNHGLPLFCASDIVDVFQHCQSLHSVGFEKMWRLKLNNPLRLRKSVAIHVGEGINGLAEREINKLLAANVLGRELIAVHGVAMNALQARKFKALVWCPASNYFMFNKTADINNLKHGTVILFGSDSVLTADWSMLRHIHLARRLGVLSDEELLQSLTTSPAAIWELDRLGKIQESYYADIVVADQRNKKGLDAALSITSKDILLVIKKGRVQLFDETLVNQILSSKLDVEDFNCIVVEGQVKYVRGNISQLIDRIRSYYPEASLPVKKLKPKEQINAYAS</sequence>
<dbReference type="PANTHER" id="PTHR43794">
    <property type="entry name" value="AMINOHYDROLASE SSNA-RELATED"/>
    <property type="match status" value="1"/>
</dbReference>
<reference evidence="3 4" key="1">
    <citation type="submission" date="2023-07" db="EMBL/GenBank/DDBJ databases">
        <authorList>
            <person name="Lian W.-H."/>
        </authorList>
    </citation>
    <scope>NUCLEOTIDE SEQUENCE [LARGE SCALE GENOMIC DNA]</scope>
    <source>
        <strain evidence="3 4">SYSU DXS3180</strain>
    </source>
</reference>
<evidence type="ECO:0000259" key="2">
    <source>
        <dbReference type="Pfam" id="PF01979"/>
    </source>
</evidence>
<evidence type="ECO:0000313" key="4">
    <source>
        <dbReference type="Proteomes" id="UP001560573"/>
    </source>
</evidence>
<dbReference type="Gene3D" id="3.20.20.140">
    <property type="entry name" value="Metal-dependent hydrolases"/>
    <property type="match status" value="2"/>
</dbReference>
<gene>
    <name evidence="3" type="ORF">QTN47_02750</name>
</gene>
<dbReference type="InterPro" id="IPR011059">
    <property type="entry name" value="Metal-dep_hydrolase_composite"/>
</dbReference>
<evidence type="ECO:0000313" key="3">
    <source>
        <dbReference type="EMBL" id="MEX6686393.1"/>
    </source>
</evidence>
<dbReference type="RefSeq" id="WP_369327790.1">
    <property type="nucleotide sequence ID" value="NZ_JAULBC010000001.1"/>
</dbReference>
<dbReference type="InterPro" id="IPR032466">
    <property type="entry name" value="Metal_Hydrolase"/>
</dbReference>
<organism evidence="3 4">
    <name type="scientific">Danxiaibacter flavus</name>
    <dbReference type="NCBI Taxonomy" id="3049108"/>
    <lineage>
        <taxon>Bacteria</taxon>
        <taxon>Pseudomonadati</taxon>
        <taxon>Bacteroidota</taxon>
        <taxon>Chitinophagia</taxon>
        <taxon>Chitinophagales</taxon>
        <taxon>Chitinophagaceae</taxon>
        <taxon>Danxiaibacter</taxon>
    </lineage>
</organism>
<dbReference type="InterPro" id="IPR050287">
    <property type="entry name" value="MTA/SAH_deaminase"/>
</dbReference>
<keyword evidence="1" id="KW-0378">Hydrolase</keyword>
<dbReference type="SUPFAM" id="SSF51556">
    <property type="entry name" value="Metallo-dependent hydrolases"/>
    <property type="match status" value="1"/>
</dbReference>
<dbReference type="Pfam" id="PF01979">
    <property type="entry name" value="Amidohydro_1"/>
    <property type="match status" value="1"/>
</dbReference>
<dbReference type="EMBL" id="JAULBC010000001">
    <property type="protein sequence ID" value="MEX6686393.1"/>
    <property type="molecule type" value="Genomic_DNA"/>
</dbReference>
<comment type="caution">
    <text evidence="3">The sequence shown here is derived from an EMBL/GenBank/DDBJ whole genome shotgun (WGS) entry which is preliminary data.</text>
</comment>
<dbReference type="InterPro" id="IPR006680">
    <property type="entry name" value="Amidohydro-rel"/>
</dbReference>